<feature type="region of interest" description="Disordered" evidence="1">
    <location>
        <begin position="1"/>
        <end position="68"/>
    </location>
</feature>
<name>A0A369NC81_EGGLN</name>
<reference evidence="2 3" key="1">
    <citation type="journal article" date="2018" name="Elife">
        <title>Discovery and characterization of a prevalent human gut bacterial enzyme sufficient for the inactivation of a family of plant toxins.</title>
        <authorList>
            <person name="Koppel N."/>
            <person name="Bisanz J.E."/>
            <person name="Pandelia M.E."/>
            <person name="Turnbaugh P.J."/>
            <person name="Balskus E.P."/>
        </authorList>
    </citation>
    <scope>NUCLEOTIDE SEQUENCE [LARGE SCALE GENOMIC DNA]</scope>
    <source>
        <strain evidence="2 3">FAA1-1-60AUCSF</strain>
    </source>
</reference>
<organism evidence="2 3">
    <name type="scientific">Eggerthella lenta</name>
    <name type="common">Eubacterium lentum</name>
    <dbReference type="NCBI Taxonomy" id="84112"/>
    <lineage>
        <taxon>Bacteria</taxon>
        <taxon>Bacillati</taxon>
        <taxon>Actinomycetota</taxon>
        <taxon>Coriobacteriia</taxon>
        <taxon>Eggerthellales</taxon>
        <taxon>Eggerthellaceae</taxon>
        <taxon>Eggerthella</taxon>
    </lineage>
</organism>
<feature type="compositionally biased region" description="Basic residues" evidence="1">
    <location>
        <begin position="38"/>
        <end position="51"/>
    </location>
</feature>
<evidence type="ECO:0000313" key="2">
    <source>
        <dbReference type="EMBL" id="RDB89045.1"/>
    </source>
</evidence>
<feature type="compositionally biased region" description="Basic and acidic residues" evidence="1">
    <location>
        <begin position="18"/>
        <end position="27"/>
    </location>
</feature>
<gene>
    <name evidence="2" type="ORF">C1871_00825</name>
</gene>
<evidence type="ECO:0000313" key="3">
    <source>
        <dbReference type="Proteomes" id="UP000253857"/>
    </source>
</evidence>
<dbReference type="InterPro" id="IPR006448">
    <property type="entry name" value="Phage_term_ssu_P27"/>
</dbReference>
<dbReference type="Proteomes" id="UP000253857">
    <property type="component" value="Unassembled WGS sequence"/>
</dbReference>
<dbReference type="NCBIfam" id="TIGR01558">
    <property type="entry name" value="sm_term_P27"/>
    <property type="match status" value="1"/>
</dbReference>
<proteinExistence type="predicted"/>
<dbReference type="AlphaFoldDB" id="A0A369NC81"/>
<evidence type="ECO:0000256" key="1">
    <source>
        <dbReference type="SAM" id="MobiDB-lite"/>
    </source>
</evidence>
<protein>
    <submittedName>
        <fullName evidence="2">Phage terminase small subunit P27 family</fullName>
    </submittedName>
</protein>
<sequence length="230" mass="25508">MARPGADRTGAASASDPPARRREEGSGRHQSPWGRGKSFSRRPGQRCRGAFRAKTPVYPKNLGGGRVGRNREPAALIEAKGSSNIGKDELKRRYEQELKVDLTEVHAPSWLDGGSAEEFYEIAAKLAHVDERLFTELDEDVLARYLVAKSSYVEMTSLVSKEMKKKRGQDVDKLAKLTRAQNTYFNQCHTCASALGLTITSRCRIVIPKVEEAPKANRFAKFDKGTAKGR</sequence>
<accession>A0A369NC81</accession>
<dbReference type="EMBL" id="PPTY01000001">
    <property type="protein sequence ID" value="RDB89045.1"/>
    <property type="molecule type" value="Genomic_DNA"/>
</dbReference>
<dbReference type="Pfam" id="PF05119">
    <property type="entry name" value="Terminase_4"/>
    <property type="match status" value="1"/>
</dbReference>
<comment type="caution">
    <text evidence="2">The sequence shown here is derived from an EMBL/GenBank/DDBJ whole genome shotgun (WGS) entry which is preliminary data.</text>
</comment>